<evidence type="ECO:0000313" key="1">
    <source>
        <dbReference type="EMBL" id="KAL2500421.1"/>
    </source>
</evidence>
<sequence>MDMRCTMVGPNRLSGAIPISFAKEKVLNAKPLHSTCVRGPLTRRVVNRGMCASGRDLKEKANMPTPRTDPHNISVKIYPTRKSNLRCQKISPHITSDLTNSLMPLGTPSLFLN</sequence>
<reference evidence="2" key="1">
    <citation type="submission" date="2024-07" db="EMBL/GenBank/DDBJ databases">
        <title>Two chromosome-level genome assemblies of Korean endemic species Abeliophyllum distichum and Forsythia ovata (Oleaceae).</title>
        <authorList>
            <person name="Jang H."/>
        </authorList>
    </citation>
    <scope>NUCLEOTIDE SEQUENCE [LARGE SCALE GENOMIC DNA]</scope>
</reference>
<comment type="caution">
    <text evidence="1">The sequence shown here is derived from an EMBL/GenBank/DDBJ whole genome shotgun (WGS) entry which is preliminary data.</text>
</comment>
<organism evidence="1 2">
    <name type="scientific">Forsythia ovata</name>
    <dbReference type="NCBI Taxonomy" id="205694"/>
    <lineage>
        <taxon>Eukaryota</taxon>
        <taxon>Viridiplantae</taxon>
        <taxon>Streptophyta</taxon>
        <taxon>Embryophyta</taxon>
        <taxon>Tracheophyta</taxon>
        <taxon>Spermatophyta</taxon>
        <taxon>Magnoliopsida</taxon>
        <taxon>eudicotyledons</taxon>
        <taxon>Gunneridae</taxon>
        <taxon>Pentapetalae</taxon>
        <taxon>asterids</taxon>
        <taxon>lamiids</taxon>
        <taxon>Lamiales</taxon>
        <taxon>Oleaceae</taxon>
        <taxon>Forsythieae</taxon>
        <taxon>Forsythia</taxon>
    </lineage>
</organism>
<evidence type="ECO:0000313" key="2">
    <source>
        <dbReference type="Proteomes" id="UP001604277"/>
    </source>
</evidence>
<dbReference type="Proteomes" id="UP001604277">
    <property type="component" value="Unassembled WGS sequence"/>
</dbReference>
<protein>
    <submittedName>
        <fullName evidence="1">Uncharacterized protein</fullName>
    </submittedName>
</protein>
<name>A0ABD1SI59_9LAMI</name>
<dbReference type="EMBL" id="JBFOLJ010000010">
    <property type="protein sequence ID" value="KAL2500421.1"/>
    <property type="molecule type" value="Genomic_DNA"/>
</dbReference>
<accession>A0ABD1SI59</accession>
<gene>
    <name evidence="1" type="ORF">Fot_34269</name>
</gene>
<proteinExistence type="predicted"/>
<dbReference type="AlphaFoldDB" id="A0ABD1SI59"/>
<keyword evidence="2" id="KW-1185">Reference proteome</keyword>